<dbReference type="Pfam" id="PF13520">
    <property type="entry name" value="AA_permease_2"/>
    <property type="match status" value="1"/>
</dbReference>
<dbReference type="PIRSF" id="PIRSF006060">
    <property type="entry name" value="AA_transporter"/>
    <property type="match status" value="1"/>
</dbReference>
<gene>
    <name evidence="7" type="ORF">C273_00495</name>
</gene>
<dbReference type="OrthoDB" id="3181223at2"/>
<feature type="transmembrane region" description="Helical" evidence="6">
    <location>
        <begin position="392"/>
        <end position="411"/>
    </location>
</feature>
<protein>
    <submittedName>
        <fullName evidence="7">Arginine permease</fullName>
    </submittedName>
</protein>
<evidence type="ECO:0000256" key="3">
    <source>
        <dbReference type="ARBA" id="ARBA00022692"/>
    </source>
</evidence>
<dbReference type="RefSeq" id="WP_009381705.1">
    <property type="nucleotide sequence ID" value="NZ_AMSQ01000001.1"/>
</dbReference>
<feature type="transmembrane region" description="Helical" evidence="6">
    <location>
        <begin position="151"/>
        <end position="171"/>
    </location>
</feature>
<organism evidence="7 8">
    <name type="scientific">Staphylococcus massiliensis S46</name>
    <dbReference type="NCBI Taxonomy" id="1229783"/>
    <lineage>
        <taxon>Bacteria</taxon>
        <taxon>Bacillati</taxon>
        <taxon>Bacillota</taxon>
        <taxon>Bacilli</taxon>
        <taxon>Bacillales</taxon>
        <taxon>Staphylococcaceae</taxon>
        <taxon>Staphylococcus</taxon>
    </lineage>
</organism>
<dbReference type="AlphaFoldDB" id="K9AWJ2"/>
<evidence type="ECO:0000313" key="8">
    <source>
        <dbReference type="Proteomes" id="UP000009885"/>
    </source>
</evidence>
<evidence type="ECO:0000256" key="1">
    <source>
        <dbReference type="ARBA" id="ARBA00004651"/>
    </source>
</evidence>
<feature type="transmembrane region" description="Helical" evidence="6">
    <location>
        <begin position="235"/>
        <end position="262"/>
    </location>
</feature>
<comment type="caution">
    <text evidence="7">The sequence shown here is derived from an EMBL/GenBank/DDBJ whole genome shotgun (WGS) entry which is preliminary data.</text>
</comment>
<dbReference type="Proteomes" id="UP000009885">
    <property type="component" value="Unassembled WGS sequence"/>
</dbReference>
<feature type="transmembrane region" description="Helical" evidence="6">
    <location>
        <begin position="327"/>
        <end position="346"/>
    </location>
</feature>
<dbReference type="EMBL" id="AMSQ01000001">
    <property type="protein sequence ID" value="EKU50456.1"/>
    <property type="molecule type" value="Genomic_DNA"/>
</dbReference>
<dbReference type="GO" id="GO:0005886">
    <property type="term" value="C:plasma membrane"/>
    <property type="evidence" value="ECO:0007669"/>
    <property type="project" value="UniProtKB-SubCell"/>
</dbReference>
<evidence type="ECO:0000256" key="5">
    <source>
        <dbReference type="ARBA" id="ARBA00023136"/>
    </source>
</evidence>
<accession>K9AWJ2</accession>
<dbReference type="STRING" id="1229783.C273_00495"/>
<keyword evidence="8" id="KW-1185">Reference proteome</keyword>
<dbReference type="InterPro" id="IPR002293">
    <property type="entry name" value="AA/rel_permease1"/>
</dbReference>
<feature type="transmembrane region" description="Helical" evidence="6">
    <location>
        <begin position="191"/>
        <end position="214"/>
    </location>
</feature>
<feature type="transmembrane region" description="Helical" evidence="6">
    <location>
        <begin position="39"/>
        <end position="59"/>
    </location>
</feature>
<keyword evidence="2" id="KW-1003">Cell membrane</keyword>
<evidence type="ECO:0000256" key="6">
    <source>
        <dbReference type="SAM" id="Phobius"/>
    </source>
</evidence>
<feature type="transmembrane region" description="Helical" evidence="6">
    <location>
        <begin position="431"/>
        <end position="452"/>
    </location>
</feature>
<evidence type="ECO:0000313" key="7">
    <source>
        <dbReference type="EMBL" id="EKU50456.1"/>
    </source>
</evidence>
<keyword evidence="4 6" id="KW-1133">Transmembrane helix</keyword>
<dbReference type="GO" id="GO:0022857">
    <property type="term" value="F:transmembrane transporter activity"/>
    <property type="evidence" value="ECO:0007669"/>
    <property type="project" value="InterPro"/>
</dbReference>
<sequence>MKKIGYWSIILLTINSIIGAGIFLSPGAVVQIAGGKTPFIYFCAALFAAILAITFASAAKYVSNAGAAYAYAKAAFGDNIGFYVGITRFIAGCIAWGALATGVVKTVLLIFGFDNTNFMLVTFGFMILMLVLLIINILGTKFFEVMNNISTLGKLLALTTVIVAGFFIVFSTGESHFNEINLLKNDDGKPLIAEMNVTTFVTALIAAFYAFSGFESVASGSEDMKEPEKYLPRAIPVAILIIAFIYISVITATMMINPVAIVNAKEIITLVPVFDSPIVKNIILYGALVSMFGINVAASFHTPRLLEAISKQKQIPEFLTYRTQQDCPIYAFLITIIIAIVLPMAFQYDMKSIIVLSSISRFLQFLLVPIGVILFYFGKQKGSVIARAKKHIVTDVVIPAFAFLLSLLLLIKFDWVGQFTIVEPSGLSHLNVFAIIAMIIGYIGLPLLLYLLQSRKRTV</sequence>
<feature type="transmembrane region" description="Helical" evidence="6">
    <location>
        <begin position="282"/>
        <end position="306"/>
    </location>
</feature>
<feature type="transmembrane region" description="Helical" evidence="6">
    <location>
        <begin position="118"/>
        <end position="139"/>
    </location>
</feature>
<dbReference type="PATRIC" id="fig|1229783.3.peg.103"/>
<keyword evidence="5 6" id="KW-0472">Membrane</keyword>
<proteinExistence type="predicted"/>
<dbReference type="PANTHER" id="PTHR42770">
    <property type="entry name" value="AMINO ACID TRANSPORTER-RELATED"/>
    <property type="match status" value="1"/>
</dbReference>
<dbReference type="eggNOG" id="COG0531">
    <property type="taxonomic scope" value="Bacteria"/>
</dbReference>
<comment type="subcellular location">
    <subcellularLocation>
        <location evidence="1">Cell membrane</location>
        <topology evidence="1">Multi-pass membrane protein</topology>
    </subcellularLocation>
</comment>
<feature type="transmembrane region" description="Helical" evidence="6">
    <location>
        <begin position="352"/>
        <end position="377"/>
    </location>
</feature>
<reference evidence="7 8" key="1">
    <citation type="journal article" date="2013" name="Genome Announc.">
        <title>Genome Sequence of Staphylococcus massiliensis Strain S46, Isolated from the Surface of Healthy Human Skin.</title>
        <authorList>
            <person name="Srivastav R."/>
            <person name="Singh A."/>
            <person name="Jangir P.K."/>
            <person name="Kumari C."/>
            <person name="Muduli S."/>
            <person name="Sharma R."/>
        </authorList>
    </citation>
    <scope>NUCLEOTIDE SEQUENCE [LARGE SCALE GENOMIC DNA]</scope>
    <source>
        <strain evidence="7 8">S46</strain>
    </source>
</reference>
<keyword evidence="3 6" id="KW-0812">Transmembrane</keyword>
<name>K9AWJ2_9STAP</name>
<evidence type="ECO:0000256" key="4">
    <source>
        <dbReference type="ARBA" id="ARBA00022989"/>
    </source>
</evidence>
<dbReference type="InterPro" id="IPR050367">
    <property type="entry name" value="APC_superfamily"/>
</dbReference>
<evidence type="ECO:0000256" key="2">
    <source>
        <dbReference type="ARBA" id="ARBA00022475"/>
    </source>
</evidence>
<dbReference type="PANTHER" id="PTHR42770:SF18">
    <property type="entry name" value="ARGININE_AGMATINE ANTIPORTER"/>
    <property type="match status" value="1"/>
</dbReference>
<dbReference type="Gene3D" id="1.20.1740.10">
    <property type="entry name" value="Amino acid/polyamine transporter I"/>
    <property type="match status" value="1"/>
</dbReference>
<feature type="transmembrane region" description="Helical" evidence="6">
    <location>
        <begin position="7"/>
        <end position="33"/>
    </location>
</feature>
<feature type="transmembrane region" description="Helical" evidence="6">
    <location>
        <begin position="80"/>
        <end position="98"/>
    </location>
</feature>